<dbReference type="Proteomes" id="UP000191931">
    <property type="component" value="Unassembled WGS sequence"/>
</dbReference>
<dbReference type="EMBL" id="FWEV01000324">
    <property type="protein sequence ID" value="SLM32626.1"/>
    <property type="molecule type" value="Genomic_DNA"/>
</dbReference>
<evidence type="ECO:0000313" key="1">
    <source>
        <dbReference type="EMBL" id="SLM32626.1"/>
    </source>
</evidence>
<proteinExistence type="predicted"/>
<sequence length="41" mass="4785">MYDLQSPEEVISQRYLHPNHPNAIFILKVDIYDLVSLVNTV</sequence>
<organism evidence="1 2">
    <name type="scientific">Desulfamplus magnetovallimortis</name>
    <dbReference type="NCBI Taxonomy" id="1246637"/>
    <lineage>
        <taxon>Bacteria</taxon>
        <taxon>Pseudomonadati</taxon>
        <taxon>Thermodesulfobacteriota</taxon>
        <taxon>Desulfobacteria</taxon>
        <taxon>Desulfobacterales</taxon>
        <taxon>Desulfobacteraceae</taxon>
        <taxon>Desulfamplus</taxon>
    </lineage>
</organism>
<name>A0A1W1HJL5_9BACT</name>
<reference evidence="1 2" key="1">
    <citation type="submission" date="2017-03" db="EMBL/GenBank/DDBJ databases">
        <authorList>
            <person name="Afonso C.L."/>
            <person name="Miller P.J."/>
            <person name="Scott M.A."/>
            <person name="Spackman E."/>
            <person name="Goraichik I."/>
            <person name="Dimitrov K.M."/>
            <person name="Suarez D.L."/>
            <person name="Swayne D.E."/>
        </authorList>
    </citation>
    <scope>NUCLEOTIDE SEQUENCE [LARGE SCALE GENOMIC DNA]</scope>
    <source>
        <strain evidence="1">PRJEB14757</strain>
    </source>
</reference>
<protein>
    <submittedName>
        <fullName evidence="1">Uncharacterized protein</fullName>
    </submittedName>
</protein>
<keyword evidence="2" id="KW-1185">Reference proteome</keyword>
<accession>A0A1W1HJL5</accession>
<evidence type="ECO:0000313" key="2">
    <source>
        <dbReference type="Proteomes" id="UP000191931"/>
    </source>
</evidence>
<dbReference type="AlphaFoldDB" id="A0A1W1HJL5"/>
<gene>
    <name evidence="1" type="ORF">MTBBW1_790024</name>
</gene>